<dbReference type="EMBL" id="OZ034819">
    <property type="protein sequence ID" value="CAL1397146.1"/>
    <property type="molecule type" value="Genomic_DNA"/>
</dbReference>
<name>A0AAV2FFV4_9ROSI</name>
<dbReference type="PROSITE" id="PS50181">
    <property type="entry name" value="FBOX"/>
    <property type="match status" value="1"/>
</dbReference>
<dbReference type="InterPro" id="IPR053781">
    <property type="entry name" value="F-box_AtFBL13-like"/>
</dbReference>
<proteinExistence type="predicted"/>
<dbReference type="InterPro" id="IPR032675">
    <property type="entry name" value="LRR_dom_sf"/>
</dbReference>
<dbReference type="AlphaFoldDB" id="A0AAV2FFV4"/>
<dbReference type="Pfam" id="PF08387">
    <property type="entry name" value="FBD"/>
    <property type="match status" value="1"/>
</dbReference>
<dbReference type="CDD" id="cd22160">
    <property type="entry name" value="F-box_AtFBL13-like"/>
    <property type="match status" value="1"/>
</dbReference>
<feature type="domain" description="F-box" evidence="1">
    <location>
        <begin position="22"/>
        <end position="76"/>
    </location>
</feature>
<organism evidence="2 3">
    <name type="scientific">Linum trigynum</name>
    <dbReference type="NCBI Taxonomy" id="586398"/>
    <lineage>
        <taxon>Eukaryota</taxon>
        <taxon>Viridiplantae</taxon>
        <taxon>Streptophyta</taxon>
        <taxon>Embryophyta</taxon>
        <taxon>Tracheophyta</taxon>
        <taxon>Spermatophyta</taxon>
        <taxon>Magnoliopsida</taxon>
        <taxon>eudicotyledons</taxon>
        <taxon>Gunneridae</taxon>
        <taxon>Pentapetalae</taxon>
        <taxon>rosids</taxon>
        <taxon>fabids</taxon>
        <taxon>Malpighiales</taxon>
        <taxon>Linaceae</taxon>
        <taxon>Linum</taxon>
    </lineage>
</organism>
<evidence type="ECO:0000313" key="2">
    <source>
        <dbReference type="EMBL" id="CAL1397146.1"/>
    </source>
</evidence>
<dbReference type="Gene3D" id="3.80.10.10">
    <property type="entry name" value="Ribonuclease Inhibitor"/>
    <property type="match status" value="1"/>
</dbReference>
<dbReference type="SMART" id="SM00579">
    <property type="entry name" value="FBD"/>
    <property type="match status" value="1"/>
</dbReference>
<gene>
    <name evidence="2" type="ORF">LTRI10_LOCUS37470</name>
</gene>
<dbReference type="SUPFAM" id="SSF52047">
    <property type="entry name" value="RNI-like"/>
    <property type="match status" value="1"/>
</dbReference>
<dbReference type="SUPFAM" id="SSF81383">
    <property type="entry name" value="F-box domain"/>
    <property type="match status" value="1"/>
</dbReference>
<protein>
    <recommendedName>
        <fullName evidence="1">F-box domain-containing protein</fullName>
    </recommendedName>
</protein>
<evidence type="ECO:0000313" key="3">
    <source>
        <dbReference type="Proteomes" id="UP001497516"/>
    </source>
</evidence>
<sequence length="502" mass="57259">MEKNAAKMARTDKWKVPEPGIDDRLTSLPDEIISHILSFLPTKYAVGTAVLSRRWKDLWTRVSNLDFENRLVYRDLISSRVVNYIRLTEMEDRRDVEFLRFVDRVFSQHRNLDSVRCFRFHVSVSRVMQDYLNKRGLAFGSQVEEIDVMLLEAIASELCLQLPESFYTLKNLKIAKLHEVKATVNGSVSLPSLKILELWDVVAEDRESLSRLITGCPILETLRLEHCILLDMNENDVLIASIPSLRNLTIIAFLADDDDKCLCRIAMEAPKLEHLYLEDFTELEFLCSSSPLPCLDSARVDTGRRASSYQSLVRLLAQISSAKEMCLYWNTLEFLSAGDNIQLAVFPNLTYLTLEPTERSSSWILHSLLHSVPRLQSLVIKPRMAEGSMLWEETEPTCTPQCVQSSLEEIEVKDFVPLKTDAETVAHLLIVGAVLKKVDIHVVKADTKQERKELQVLLRLPRVSSTCNVRIFLCDSEIDIDIDDGGEINADIQDEVDMDDEV</sequence>
<dbReference type="InterPro" id="IPR001810">
    <property type="entry name" value="F-box_dom"/>
</dbReference>
<dbReference type="InterPro" id="IPR006566">
    <property type="entry name" value="FBD"/>
</dbReference>
<dbReference type="InterPro" id="IPR036047">
    <property type="entry name" value="F-box-like_dom_sf"/>
</dbReference>
<dbReference type="SMART" id="SM00256">
    <property type="entry name" value="FBOX"/>
    <property type="match status" value="1"/>
</dbReference>
<dbReference type="Pfam" id="PF00646">
    <property type="entry name" value="F-box"/>
    <property type="match status" value="1"/>
</dbReference>
<dbReference type="InterPro" id="IPR055411">
    <property type="entry name" value="LRR_FXL15/At3g58940/PEG3-like"/>
</dbReference>
<dbReference type="Pfam" id="PF24758">
    <property type="entry name" value="LRR_At5g56370"/>
    <property type="match status" value="1"/>
</dbReference>
<evidence type="ECO:0000259" key="1">
    <source>
        <dbReference type="PROSITE" id="PS50181"/>
    </source>
</evidence>
<dbReference type="PANTHER" id="PTHR31900:SF34">
    <property type="entry name" value="EMB|CAB62440.1-RELATED"/>
    <property type="match status" value="1"/>
</dbReference>
<dbReference type="PANTHER" id="PTHR31900">
    <property type="entry name" value="F-BOX/RNI SUPERFAMILY PROTEIN-RELATED"/>
    <property type="match status" value="1"/>
</dbReference>
<reference evidence="2 3" key="1">
    <citation type="submission" date="2024-04" db="EMBL/GenBank/DDBJ databases">
        <authorList>
            <person name="Fracassetti M."/>
        </authorList>
    </citation>
    <scope>NUCLEOTIDE SEQUENCE [LARGE SCALE GENOMIC DNA]</scope>
</reference>
<dbReference type="Proteomes" id="UP001497516">
    <property type="component" value="Chromosome 6"/>
</dbReference>
<accession>A0AAV2FFV4</accession>
<dbReference type="InterPro" id="IPR050232">
    <property type="entry name" value="FBL13/AtMIF1-like"/>
</dbReference>
<dbReference type="Gene3D" id="1.20.1280.50">
    <property type="match status" value="1"/>
</dbReference>
<keyword evidence="3" id="KW-1185">Reference proteome</keyword>